<evidence type="ECO:0000256" key="3">
    <source>
        <dbReference type="ARBA" id="ARBA00022692"/>
    </source>
</evidence>
<evidence type="ECO:0000313" key="7">
    <source>
        <dbReference type="EMBL" id="MPL88062.1"/>
    </source>
</evidence>
<feature type="transmembrane region" description="Helical" evidence="6">
    <location>
        <begin position="353"/>
        <end position="372"/>
    </location>
</feature>
<dbReference type="PANTHER" id="PTHR11706:SF33">
    <property type="entry name" value="NATURAL RESISTANCE-ASSOCIATED MACROPHAGE PROTEIN 2"/>
    <property type="match status" value="1"/>
</dbReference>
<comment type="subcellular location">
    <subcellularLocation>
        <location evidence="1">Membrane</location>
        <topology evidence="1">Multi-pass membrane protein</topology>
    </subcellularLocation>
</comment>
<dbReference type="Pfam" id="PF01566">
    <property type="entry name" value="Nramp"/>
    <property type="match status" value="1"/>
</dbReference>
<feature type="transmembrane region" description="Helical" evidence="6">
    <location>
        <begin position="187"/>
        <end position="207"/>
    </location>
</feature>
<dbReference type="GO" id="GO:0005384">
    <property type="term" value="F:manganese ion transmembrane transporter activity"/>
    <property type="evidence" value="ECO:0007669"/>
    <property type="project" value="TreeGrafter"/>
</dbReference>
<keyword evidence="5 6" id="KW-0472">Membrane</keyword>
<keyword evidence="3 6" id="KW-0812">Transmembrane</keyword>
<feature type="transmembrane region" description="Helical" evidence="6">
    <location>
        <begin position="274"/>
        <end position="300"/>
    </location>
</feature>
<feature type="transmembrane region" description="Helical" evidence="6">
    <location>
        <begin position="321"/>
        <end position="341"/>
    </location>
</feature>
<feature type="transmembrane region" description="Helical" evidence="6">
    <location>
        <begin position="87"/>
        <end position="104"/>
    </location>
</feature>
<keyword evidence="2" id="KW-0813">Transport</keyword>
<evidence type="ECO:0000256" key="5">
    <source>
        <dbReference type="ARBA" id="ARBA00023136"/>
    </source>
</evidence>
<protein>
    <submittedName>
        <fullName evidence="7">Divalent metal cation transporter MntH</fullName>
    </submittedName>
</protein>
<reference evidence="7" key="1">
    <citation type="submission" date="2019-08" db="EMBL/GenBank/DDBJ databases">
        <authorList>
            <person name="Kucharzyk K."/>
            <person name="Murdoch R.W."/>
            <person name="Higgins S."/>
            <person name="Loffler F."/>
        </authorList>
    </citation>
    <scope>NUCLEOTIDE SEQUENCE</scope>
</reference>
<feature type="transmembrane region" description="Helical" evidence="6">
    <location>
        <begin position="41"/>
        <end position="60"/>
    </location>
</feature>
<organism evidence="7">
    <name type="scientific">bioreactor metagenome</name>
    <dbReference type="NCBI Taxonomy" id="1076179"/>
    <lineage>
        <taxon>unclassified sequences</taxon>
        <taxon>metagenomes</taxon>
        <taxon>ecological metagenomes</taxon>
    </lineage>
</organism>
<dbReference type="PANTHER" id="PTHR11706">
    <property type="entry name" value="SOLUTE CARRIER PROTEIN FAMILY 11 MEMBER"/>
    <property type="match status" value="1"/>
</dbReference>
<evidence type="ECO:0000256" key="6">
    <source>
        <dbReference type="SAM" id="Phobius"/>
    </source>
</evidence>
<evidence type="ECO:0000256" key="1">
    <source>
        <dbReference type="ARBA" id="ARBA00004141"/>
    </source>
</evidence>
<accession>A0A644VBF7</accession>
<feature type="transmembrane region" description="Helical" evidence="6">
    <location>
        <begin position="116"/>
        <end position="136"/>
    </location>
</feature>
<feature type="transmembrane region" description="Helical" evidence="6">
    <location>
        <begin position="228"/>
        <end position="254"/>
    </location>
</feature>
<dbReference type="GO" id="GO:0034755">
    <property type="term" value="P:iron ion transmembrane transport"/>
    <property type="evidence" value="ECO:0007669"/>
    <property type="project" value="TreeGrafter"/>
</dbReference>
<dbReference type="InterPro" id="IPR001046">
    <property type="entry name" value="NRAMP_fam"/>
</dbReference>
<dbReference type="GO" id="GO:0015086">
    <property type="term" value="F:cadmium ion transmembrane transporter activity"/>
    <property type="evidence" value="ECO:0007669"/>
    <property type="project" value="TreeGrafter"/>
</dbReference>
<gene>
    <name evidence="7" type="primary">mntH_6</name>
    <name evidence="7" type="ORF">SDC9_34075</name>
</gene>
<dbReference type="GO" id="GO:0005886">
    <property type="term" value="C:plasma membrane"/>
    <property type="evidence" value="ECO:0007669"/>
    <property type="project" value="TreeGrafter"/>
</dbReference>
<dbReference type="NCBIfam" id="NF037982">
    <property type="entry name" value="Nramp_1"/>
    <property type="match status" value="1"/>
</dbReference>
<sequence length="417" mass="45271">MKKNIWAKTVLFLSLMGPGIITAFADNDAGGIATYAAAGAKYGYALLFTMLISTVCLVVAQEMSARTGAVTGKGLADLIREHYGVKWTLFAMLVLLIANVGTTASEFSGIATSFEIFGLSRYISVPLAAIVIWLLVLKGNYAKTEKFFLILCLTFFSYVISGIMVHPTWSEVFKASVTPTFSWNAEFLLMAIGVIGTTITPWGQFYVQASVVEKGINAADYTYTRWDVIIGSFFTWLIAFFIITATAATLYVNGITIETAGDAALALKPVAGQYASLLFSFGLLGASTLAAFILPLSTAYAICEAFGFEHGVSKSYKEAPVFFGFYAFMIISGVTIVLWPGLSLYKIMLTSQVINGILLPPILVFMMLIAGNKSLLGKYANSRLYNIMAWIFTIALIILTLLLVVSTIMPSFFSPVF</sequence>
<keyword evidence="4 6" id="KW-1133">Transmembrane helix</keyword>
<feature type="transmembrane region" description="Helical" evidence="6">
    <location>
        <begin position="148"/>
        <end position="167"/>
    </location>
</feature>
<evidence type="ECO:0000256" key="4">
    <source>
        <dbReference type="ARBA" id="ARBA00022989"/>
    </source>
</evidence>
<evidence type="ECO:0000256" key="2">
    <source>
        <dbReference type="ARBA" id="ARBA00022448"/>
    </source>
</evidence>
<feature type="transmembrane region" description="Helical" evidence="6">
    <location>
        <begin position="384"/>
        <end position="409"/>
    </location>
</feature>
<comment type="caution">
    <text evidence="7">The sequence shown here is derived from an EMBL/GenBank/DDBJ whole genome shotgun (WGS) entry which is preliminary data.</text>
</comment>
<name>A0A644VBF7_9ZZZZ</name>
<dbReference type="AlphaFoldDB" id="A0A644VBF7"/>
<proteinExistence type="predicted"/>
<dbReference type="EMBL" id="VSSQ01000249">
    <property type="protein sequence ID" value="MPL88062.1"/>
    <property type="molecule type" value="Genomic_DNA"/>
</dbReference>